<comment type="pathway">
    <text evidence="3 13">Cofactor biosynthesis; molybdopterin biosynthesis.</text>
</comment>
<dbReference type="SUPFAM" id="SSF63882">
    <property type="entry name" value="MoeA N-terminal region -like"/>
    <property type="match status" value="1"/>
</dbReference>
<evidence type="ECO:0000256" key="5">
    <source>
        <dbReference type="ARBA" id="ARBA00013269"/>
    </source>
</evidence>
<evidence type="ECO:0000256" key="4">
    <source>
        <dbReference type="ARBA" id="ARBA00010763"/>
    </source>
</evidence>
<organism evidence="15 16">
    <name type="scientific">Hydrogenibacillus schlegelii</name>
    <name type="common">Bacillus schlegelii</name>
    <dbReference type="NCBI Taxonomy" id="1484"/>
    <lineage>
        <taxon>Bacteria</taxon>
        <taxon>Bacillati</taxon>
        <taxon>Bacillota</taxon>
        <taxon>Bacilli</taxon>
        <taxon>Bacillales</taxon>
        <taxon>Bacillales Family X. Incertae Sedis</taxon>
        <taxon>Hydrogenibacillus</taxon>
    </lineage>
</organism>
<protein>
    <recommendedName>
        <fullName evidence="6 13">Molybdopterin molybdenumtransferase</fullName>
        <ecNumber evidence="5 13">2.10.1.1</ecNumber>
    </recommendedName>
</protein>
<dbReference type="InterPro" id="IPR036688">
    <property type="entry name" value="MoeA_C_domain_IV_sf"/>
</dbReference>
<evidence type="ECO:0000256" key="8">
    <source>
        <dbReference type="ARBA" id="ARBA00022679"/>
    </source>
</evidence>
<dbReference type="FunFam" id="3.40.980.10:FF:000004">
    <property type="entry name" value="Molybdopterin molybdenumtransferase"/>
    <property type="match status" value="1"/>
</dbReference>
<dbReference type="InterPro" id="IPR005110">
    <property type="entry name" value="MoeA_linker/N"/>
</dbReference>
<dbReference type="SUPFAM" id="SSF53218">
    <property type="entry name" value="Molybdenum cofactor biosynthesis proteins"/>
    <property type="match status" value="1"/>
</dbReference>
<evidence type="ECO:0000256" key="11">
    <source>
        <dbReference type="ARBA" id="ARBA00023150"/>
    </source>
</evidence>
<evidence type="ECO:0000256" key="2">
    <source>
        <dbReference type="ARBA" id="ARBA00002901"/>
    </source>
</evidence>
<keyword evidence="8 13" id="KW-0808">Transferase</keyword>
<dbReference type="EC" id="2.10.1.1" evidence="5 13"/>
<dbReference type="SUPFAM" id="SSF63867">
    <property type="entry name" value="MoeA C-terminal domain-like"/>
    <property type="match status" value="1"/>
</dbReference>
<dbReference type="PANTHER" id="PTHR10192">
    <property type="entry name" value="MOLYBDOPTERIN BIOSYNTHESIS PROTEIN"/>
    <property type="match status" value="1"/>
</dbReference>
<dbReference type="NCBIfam" id="NF045515">
    <property type="entry name" value="Glp_gephyrin"/>
    <property type="match status" value="1"/>
</dbReference>
<dbReference type="AlphaFoldDB" id="A0A2T5GDX5"/>
<dbReference type="Pfam" id="PF00994">
    <property type="entry name" value="MoCF_biosynth"/>
    <property type="match status" value="1"/>
</dbReference>
<dbReference type="Proteomes" id="UP000244180">
    <property type="component" value="Unassembled WGS sequence"/>
</dbReference>
<accession>A0A2T5GDX5</accession>
<comment type="catalytic activity">
    <reaction evidence="12">
        <text>adenylyl-molybdopterin + molybdate = Mo-molybdopterin + AMP + H(+)</text>
        <dbReference type="Rhea" id="RHEA:35047"/>
        <dbReference type="ChEBI" id="CHEBI:15378"/>
        <dbReference type="ChEBI" id="CHEBI:36264"/>
        <dbReference type="ChEBI" id="CHEBI:62727"/>
        <dbReference type="ChEBI" id="CHEBI:71302"/>
        <dbReference type="ChEBI" id="CHEBI:456215"/>
        <dbReference type="EC" id="2.10.1.1"/>
    </reaction>
</comment>
<feature type="domain" description="MoaB/Mog" evidence="14">
    <location>
        <begin position="196"/>
        <end position="334"/>
    </location>
</feature>
<reference evidence="15 16" key="1">
    <citation type="submission" date="2017-08" db="EMBL/GenBank/DDBJ databases">
        <title>Burning lignite coal seam in the remote Altai Mountains harbors a hydrogen-driven thermophilic microbial community.</title>
        <authorList>
            <person name="Kadnikov V.V."/>
            <person name="Mardanov A.V."/>
            <person name="Ivasenko D."/>
            <person name="Beletsky A.V."/>
            <person name="Karnachuk O.V."/>
            <person name="Ravin N.V."/>
        </authorList>
    </citation>
    <scope>NUCLEOTIDE SEQUENCE [LARGE SCALE GENOMIC DNA]</scope>
    <source>
        <strain evidence="15">AL33</strain>
    </source>
</reference>
<dbReference type="InterPro" id="IPR038987">
    <property type="entry name" value="MoeA-like"/>
</dbReference>
<dbReference type="Gene3D" id="2.40.340.10">
    <property type="entry name" value="MoeA, C-terminal, domain IV"/>
    <property type="match status" value="1"/>
</dbReference>
<dbReference type="Gene3D" id="3.90.105.10">
    <property type="entry name" value="Molybdopterin biosynthesis moea protein, domain 2"/>
    <property type="match status" value="1"/>
</dbReference>
<dbReference type="InterPro" id="IPR036135">
    <property type="entry name" value="MoeA_linker/N_sf"/>
</dbReference>
<dbReference type="FunFam" id="2.170.190.11:FF:000001">
    <property type="entry name" value="Molybdopterin molybdenumtransferase"/>
    <property type="match status" value="1"/>
</dbReference>
<dbReference type="InterPro" id="IPR001453">
    <property type="entry name" value="MoaB/Mog_dom"/>
</dbReference>
<evidence type="ECO:0000256" key="6">
    <source>
        <dbReference type="ARBA" id="ARBA00021108"/>
    </source>
</evidence>
<dbReference type="CDD" id="cd00887">
    <property type="entry name" value="MoeA"/>
    <property type="match status" value="1"/>
</dbReference>
<comment type="function">
    <text evidence="2 13">Catalyzes the insertion of molybdate into adenylated molybdopterin with the concomitant release of AMP.</text>
</comment>
<evidence type="ECO:0000313" key="15">
    <source>
        <dbReference type="EMBL" id="PTQ54365.1"/>
    </source>
</evidence>
<gene>
    <name evidence="15" type="ORF">HSCHL_0284</name>
</gene>
<dbReference type="EMBL" id="PEBV01000004">
    <property type="protein sequence ID" value="PTQ54365.1"/>
    <property type="molecule type" value="Genomic_DNA"/>
</dbReference>
<comment type="caution">
    <text evidence="15">The sequence shown here is derived from an EMBL/GenBank/DDBJ whole genome shotgun (WGS) entry which is preliminary data.</text>
</comment>
<dbReference type="InterPro" id="IPR005111">
    <property type="entry name" value="MoeA_C_domain_IV"/>
</dbReference>
<evidence type="ECO:0000256" key="10">
    <source>
        <dbReference type="ARBA" id="ARBA00022842"/>
    </source>
</evidence>
<keyword evidence="11 13" id="KW-0501">Molybdenum cofactor biosynthesis</keyword>
<name>A0A2T5GDX5_HYDSH</name>
<evidence type="ECO:0000256" key="12">
    <source>
        <dbReference type="ARBA" id="ARBA00047317"/>
    </source>
</evidence>
<dbReference type="GO" id="GO:0046872">
    <property type="term" value="F:metal ion binding"/>
    <property type="evidence" value="ECO:0007669"/>
    <property type="project" value="UniProtKB-UniRule"/>
</dbReference>
<evidence type="ECO:0000313" key="16">
    <source>
        <dbReference type="Proteomes" id="UP000244180"/>
    </source>
</evidence>
<sequence length="427" mass="45508">MRDMAVREAEPIAVEEARRRCFEWASPREVVRVPLVEAVGCYLARGPELPEDVPPFDRSLKDGYAVRAADTAGASDGTPVSLIVIEEVAAGGWPTRTVEPGTAVRTMTGAPVAPGADAVVPLENVRLPEGSAGREGDRIELVIPARAGDEIQRRGDDLPKGSSPVGAGERLGPREAAVLATAGVLEVEVVRRLRVAVLSTGDELLSGPGPLRPGQIRNSNGPMLAAMMRMEGWDVRDLGQCSDRVESVVQAVHGALESGDVVVTTGAVSVGDYDVVPHAMERLGMKLLFQKVAIRPGKPMTVGVKDDRIWFALPGNPASTFVTAHLFLLPTLRKMAGARVWDALRTIAVLKGRPSEGPIPLTRYWRARVWLEAGRAVVDAGREQLSAAISSFLGANALVEVPPGEDPRVGEAVAVWWLDVPPAPIGY</sequence>
<comment type="similarity">
    <text evidence="4 13">Belongs to the MoeA family.</text>
</comment>
<dbReference type="GO" id="GO:0061599">
    <property type="term" value="F:molybdopterin molybdotransferase activity"/>
    <property type="evidence" value="ECO:0007669"/>
    <property type="project" value="UniProtKB-UniRule"/>
</dbReference>
<evidence type="ECO:0000259" key="14">
    <source>
        <dbReference type="SMART" id="SM00852"/>
    </source>
</evidence>
<dbReference type="SMART" id="SM00852">
    <property type="entry name" value="MoCF_biosynth"/>
    <property type="match status" value="1"/>
</dbReference>
<keyword evidence="7 13" id="KW-0500">Molybdenum</keyword>
<dbReference type="PANTHER" id="PTHR10192:SF5">
    <property type="entry name" value="GEPHYRIN"/>
    <property type="match status" value="1"/>
</dbReference>
<dbReference type="Pfam" id="PF03453">
    <property type="entry name" value="MoeA_N"/>
    <property type="match status" value="1"/>
</dbReference>
<keyword evidence="9 13" id="KW-0479">Metal-binding</keyword>
<evidence type="ECO:0000256" key="1">
    <source>
        <dbReference type="ARBA" id="ARBA00001946"/>
    </source>
</evidence>
<proteinExistence type="inferred from homology"/>
<dbReference type="GO" id="GO:0006777">
    <property type="term" value="P:Mo-molybdopterin cofactor biosynthetic process"/>
    <property type="evidence" value="ECO:0007669"/>
    <property type="project" value="UniProtKB-UniRule"/>
</dbReference>
<comment type="cofactor">
    <cofactor evidence="1 13">
        <name>Mg(2+)</name>
        <dbReference type="ChEBI" id="CHEBI:18420"/>
    </cofactor>
</comment>
<dbReference type="Gene3D" id="3.40.980.10">
    <property type="entry name" value="MoaB/Mog-like domain"/>
    <property type="match status" value="1"/>
</dbReference>
<dbReference type="Gene3D" id="2.170.190.11">
    <property type="entry name" value="Molybdopterin biosynthesis moea protein, domain 3"/>
    <property type="match status" value="1"/>
</dbReference>
<dbReference type="Pfam" id="PF03454">
    <property type="entry name" value="MoeA_C"/>
    <property type="match status" value="1"/>
</dbReference>
<keyword evidence="10 13" id="KW-0460">Magnesium</keyword>
<dbReference type="InterPro" id="IPR036425">
    <property type="entry name" value="MoaB/Mog-like_dom_sf"/>
</dbReference>
<evidence type="ECO:0000256" key="3">
    <source>
        <dbReference type="ARBA" id="ARBA00005046"/>
    </source>
</evidence>
<dbReference type="UniPathway" id="UPA00344"/>
<evidence type="ECO:0000256" key="7">
    <source>
        <dbReference type="ARBA" id="ARBA00022505"/>
    </source>
</evidence>
<dbReference type="NCBIfam" id="TIGR00177">
    <property type="entry name" value="molyb_syn"/>
    <property type="match status" value="1"/>
</dbReference>
<dbReference type="GO" id="GO:0005829">
    <property type="term" value="C:cytosol"/>
    <property type="evidence" value="ECO:0007669"/>
    <property type="project" value="TreeGrafter"/>
</dbReference>
<evidence type="ECO:0000256" key="9">
    <source>
        <dbReference type="ARBA" id="ARBA00022723"/>
    </source>
</evidence>
<evidence type="ECO:0000256" key="13">
    <source>
        <dbReference type="RuleBase" id="RU365090"/>
    </source>
</evidence>